<evidence type="ECO:0000259" key="3">
    <source>
        <dbReference type="Pfam" id="PF00752"/>
    </source>
</evidence>
<sequence length="769" mass="85944">MPVRNLDVYLRERKLIQSAPLSALQGTRLGIDVNYYVRTLLQDPDQREPLIASTGGLPLSLANRIESDLRQLDKARIKPVFVFSGLPLAQRPPPKGPNPQMERENAVKNEAWAYYEDGQVDRAVVALTQIKGGIWVDTQDVVRLILRAFKHRQVEYVIAPYLSAAQLSYLLRHPKGYIHAIWSDSEALLWTVDKVITSIEWSGSFTFLDKQRVLGDFGFTADQFLDLCLLSGCSLLRTLPPISDAFSMRNAIDLIRQYKSGIATCQAYQQMPQMKAPGYTESFMRARLAVKYSLVLTTEGTCLPLPLVVPPQGAVVTPTDVPSDLDEIFSPRLPDELYFLICRGMVSSSLVGCLTSGFIDERQPLADSPEYRRFIKDIITEGATSPKCTTLALLTAGLHPQWSQKRVTAHYYFDAPYAPPMGTAVPIGDPLTQSLVEKCATWMVPHQVLSDELRRQGSSTIDLKLCIGTLEKEETIAYTKKEKGAKVLDKKDEIVANIIWRFIDVRGFVNASHHQTQMGKAFHAASLTSRVTDKLQEPIYIILELLRAGVVHGHRFGGHSAPVLSGGPSFGTDEEQSNILLIMRVLSAVPLNFRPEQWAGPLSRELLVFNSFVKATTKALRQLLEAINVHILLAGNARRNRERDDYLDMCISLPFQSDVNTGFGILAKTYLDAATFHFGDTITEENADSEAVNTAKQSALEFVDQAFTGVKNPTLEVDRGFRFWDAIMVAIRTLNQEQGPNPSVANTVIQPDVIEQFERADRWLRPMRP</sequence>
<evidence type="ECO:0000313" key="6">
    <source>
        <dbReference type="EMBL" id="RSH79981.1"/>
    </source>
</evidence>
<reference evidence="6 7" key="1">
    <citation type="submission" date="2018-11" db="EMBL/GenBank/DDBJ databases">
        <title>Genome sequence of Apiotrichum porosum DSM 27194.</title>
        <authorList>
            <person name="Aliyu H."/>
            <person name="Gorte O."/>
            <person name="Ochsenreither K."/>
        </authorList>
    </citation>
    <scope>NUCLEOTIDE SEQUENCE [LARGE SCALE GENOMIC DNA]</scope>
    <source>
        <strain evidence="6 7">DSM 27194</strain>
    </source>
</reference>
<dbReference type="SUPFAM" id="SSF88723">
    <property type="entry name" value="PIN domain-like"/>
    <property type="match status" value="1"/>
</dbReference>
<accession>A0A427XM61</accession>
<dbReference type="InterPro" id="IPR006084">
    <property type="entry name" value="XPG/Rad2"/>
</dbReference>
<dbReference type="OrthoDB" id="17262at2759"/>
<dbReference type="InterPro" id="IPR022039">
    <property type="entry name" value="MKT1_C"/>
</dbReference>
<dbReference type="Pfam" id="PF12246">
    <property type="entry name" value="MKT1_C"/>
    <property type="match status" value="1"/>
</dbReference>
<evidence type="ECO:0000313" key="7">
    <source>
        <dbReference type="Proteomes" id="UP000279236"/>
    </source>
</evidence>
<evidence type="ECO:0000259" key="4">
    <source>
        <dbReference type="Pfam" id="PF12246"/>
    </source>
</evidence>
<comment type="caution">
    <text evidence="6">The sequence shown here is derived from an EMBL/GenBank/DDBJ whole genome shotgun (WGS) entry which is preliminary data.</text>
</comment>
<dbReference type="GeneID" id="39594195"/>
<dbReference type="EMBL" id="RSCE01000009">
    <property type="protein sequence ID" value="RSH79981.1"/>
    <property type="molecule type" value="Genomic_DNA"/>
</dbReference>
<dbReference type="GO" id="GO:0003730">
    <property type="term" value="F:mRNA 3'-UTR binding"/>
    <property type="evidence" value="ECO:0007669"/>
    <property type="project" value="TreeGrafter"/>
</dbReference>
<dbReference type="GO" id="GO:0004518">
    <property type="term" value="F:nuclease activity"/>
    <property type="evidence" value="ECO:0007669"/>
    <property type="project" value="InterPro"/>
</dbReference>
<dbReference type="GO" id="GO:0006417">
    <property type="term" value="P:regulation of translation"/>
    <property type="evidence" value="ECO:0007669"/>
    <property type="project" value="UniProtKB-KW"/>
</dbReference>
<evidence type="ECO:0008006" key="8">
    <source>
        <dbReference type="Google" id="ProtNLM"/>
    </source>
</evidence>
<dbReference type="PANTHER" id="PTHR11081">
    <property type="entry name" value="FLAP ENDONUCLEASE FAMILY MEMBER"/>
    <property type="match status" value="1"/>
</dbReference>
<keyword evidence="7" id="KW-1185">Reference proteome</keyword>
<keyword evidence="1" id="KW-0810">Translation regulation</keyword>
<dbReference type="PANTHER" id="PTHR11081:SF32">
    <property type="entry name" value="POST-TRANSCRIPTIONAL REGULATOR MKT1"/>
    <property type="match status" value="1"/>
</dbReference>
<dbReference type="InterPro" id="IPR029060">
    <property type="entry name" value="PIN-like_dom_sf"/>
</dbReference>
<dbReference type="InterPro" id="IPR022040">
    <property type="entry name" value="MKT1_N"/>
</dbReference>
<name>A0A427XM61_9TREE</name>
<dbReference type="Pfam" id="PF00752">
    <property type="entry name" value="XPG_N"/>
    <property type="match status" value="1"/>
</dbReference>
<evidence type="ECO:0000256" key="2">
    <source>
        <dbReference type="ARBA" id="ARBA00024023"/>
    </source>
</evidence>
<protein>
    <recommendedName>
        <fullName evidence="8">XPG N-terminal domain-containing protein</fullName>
    </recommendedName>
</protein>
<organism evidence="6 7">
    <name type="scientific">Apiotrichum porosum</name>
    <dbReference type="NCBI Taxonomy" id="105984"/>
    <lineage>
        <taxon>Eukaryota</taxon>
        <taxon>Fungi</taxon>
        <taxon>Dikarya</taxon>
        <taxon>Basidiomycota</taxon>
        <taxon>Agaricomycotina</taxon>
        <taxon>Tremellomycetes</taxon>
        <taxon>Trichosporonales</taxon>
        <taxon>Trichosporonaceae</taxon>
        <taxon>Apiotrichum</taxon>
    </lineage>
</organism>
<dbReference type="InterPro" id="IPR037314">
    <property type="entry name" value="MKT1_H3TH"/>
</dbReference>
<feature type="domain" description="Post-transcriptional regulator MKT1 N-terminal" evidence="5">
    <location>
        <begin position="322"/>
        <end position="413"/>
    </location>
</feature>
<dbReference type="CDD" id="cd09858">
    <property type="entry name" value="PIN_MKT1"/>
    <property type="match status" value="1"/>
</dbReference>
<dbReference type="InterPro" id="IPR006085">
    <property type="entry name" value="XPG_DNA_repair_N"/>
</dbReference>
<dbReference type="STRING" id="105984.A0A427XM61"/>
<dbReference type="RefSeq" id="XP_028475090.1">
    <property type="nucleotide sequence ID" value="XM_028624922.1"/>
</dbReference>
<evidence type="ECO:0000256" key="1">
    <source>
        <dbReference type="ARBA" id="ARBA00022845"/>
    </source>
</evidence>
<dbReference type="AlphaFoldDB" id="A0A427XM61"/>
<proteinExistence type="inferred from homology"/>
<evidence type="ECO:0000259" key="5">
    <source>
        <dbReference type="Pfam" id="PF12247"/>
    </source>
</evidence>
<dbReference type="CDD" id="cd09902">
    <property type="entry name" value="H3TH_MKT1"/>
    <property type="match status" value="1"/>
</dbReference>
<feature type="domain" description="XPG N-terminal" evidence="3">
    <location>
        <begin position="1"/>
        <end position="88"/>
    </location>
</feature>
<dbReference type="Gene3D" id="3.40.50.1010">
    <property type="entry name" value="5'-nuclease"/>
    <property type="match status" value="1"/>
</dbReference>
<feature type="domain" description="Post-transcriptional regulator MKT1 C-terminal" evidence="4">
    <location>
        <begin position="501"/>
        <end position="765"/>
    </location>
</feature>
<comment type="similarity">
    <text evidence="2">Belongs to the XPG/RAD2 endonuclease family.</text>
</comment>
<gene>
    <name evidence="6" type="ORF">EHS24_009652</name>
</gene>
<dbReference type="Pfam" id="PF12247">
    <property type="entry name" value="MKT1_N"/>
    <property type="match status" value="1"/>
</dbReference>
<dbReference type="Proteomes" id="UP000279236">
    <property type="component" value="Unassembled WGS sequence"/>
</dbReference>